<dbReference type="STRING" id="1122214.Mame_04049"/>
<dbReference type="SMART" id="SM00091">
    <property type="entry name" value="PAS"/>
    <property type="match status" value="1"/>
</dbReference>
<dbReference type="SUPFAM" id="SSF55073">
    <property type="entry name" value="Nucleotide cyclase"/>
    <property type="match status" value="1"/>
</dbReference>
<dbReference type="NCBIfam" id="TIGR00229">
    <property type="entry name" value="sensory_box"/>
    <property type="match status" value="1"/>
</dbReference>
<dbReference type="PANTHER" id="PTHR33121:SF70">
    <property type="entry name" value="SIGNALING PROTEIN YKOW"/>
    <property type="match status" value="1"/>
</dbReference>
<dbReference type="CDD" id="cd00130">
    <property type="entry name" value="PAS"/>
    <property type="match status" value="1"/>
</dbReference>
<sequence>MIALSCGIALASTMMLTALLGLWVAEKRRVEARDYIADLASSVAPAIRAADSRSIHEIATALVNTSVIRKLEITSRTGLLELIVRDENLTRRQERNLLAYAQPVDFTRQAGGTGQLSFYFADPTFWSTWILRGICLFAAVALALLVWRAPPALADSAFKRELLEGRMRRRRRRAKLNRFSRSFALSERKSLPATTAFGELFESESEMVVLISVTGQIVDASHGWLTAGGYRREKVLNVHMTEFIADPDRRMVADRLERMRSSGLSQAGTLKYLRADGSCIDIWFSAVPVSTPDGNNFILAVIRELPEISGSADAHTPLLTDPLTGLLNRMGFERALDRLLANPGRDVICVLVDFDRFKTIVDHHGFRTGEEVLRGFVKRLTPALDEMTAAARLGGDEFAFVLTGPDAKARAEALASAIQDAIYLPFIVKTASITTNVSTGIACAPDHATDGTDLLRLATIAVSVQKNAGRHGTLWFEPEMFANARRRAETEAHLQRGIEENLFEPHFQPIISFAGGATIGFEALIRINHPEKGVIMPGEFIAIAEETEQIVPAGRQFFAKTLAGFRQISRALHNDALYLAVNLSPVQLTPDMIDFMAEKLDAFGIDPARLTVEITEAVFLEDSDRIRASLQKLRLMGCRLALDDFGTGYSSLSYLSRLQVDVIKIDQSFTRNLTDHDAAVASRSRRLIEGIAAISLNMGCQMVAEGVENAEQARQVHAIGAQYGQGYLYSRPLSLAATIAKLSSG</sequence>
<dbReference type="Pfam" id="PF13426">
    <property type="entry name" value="PAS_9"/>
    <property type="match status" value="1"/>
</dbReference>
<reference evidence="5 6" key="1">
    <citation type="submission" date="2017-03" db="EMBL/GenBank/DDBJ databases">
        <title>Foreign affairs: Plasmid Transfer between Roseobacters and Rhizobia.</title>
        <authorList>
            <person name="Bartling P."/>
            <person name="Bunk B."/>
            <person name="Overmann J."/>
            <person name="Brinkmann H."/>
            <person name="Petersen J."/>
        </authorList>
    </citation>
    <scope>NUCLEOTIDE SEQUENCE [LARGE SCALE GENOMIC DNA]</scope>
    <source>
        <strain evidence="5 6">MACL11</strain>
    </source>
</reference>
<feature type="transmembrane region" description="Helical" evidence="1">
    <location>
        <begin position="6"/>
        <end position="25"/>
    </location>
</feature>
<dbReference type="InterPro" id="IPR000014">
    <property type="entry name" value="PAS"/>
</dbReference>
<dbReference type="PROSITE" id="PS50883">
    <property type="entry name" value="EAL"/>
    <property type="match status" value="1"/>
</dbReference>
<dbReference type="SMART" id="SM00052">
    <property type="entry name" value="EAL"/>
    <property type="match status" value="1"/>
</dbReference>
<dbReference type="AlphaFoldDB" id="A0A1U9Z6I5"/>
<name>A0A1U9Z6I5_9HYPH</name>
<dbReference type="InterPro" id="IPR000160">
    <property type="entry name" value="GGDEF_dom"/>
</dbReference>
<dbReference type="GO" id="GO:0071111">
    <property type="term" value="F:cyclic-guanylate-specific phosphodiesterase activity"/>
    <property type="evidence" value="ECO:0007669"/>
    <property type="project" value="UniProtKB-EC"/>
</dbReference>
<protein>
    <submittedName>
        <fullName evidence="5">Cyclic di-GMP phosphodiesterase Gmr</fullName>
        <ecNumber evidence="5">3.1.4.52</ecNumber>
    </submittedName>
</protein>
<keyword evidence="1" id="KW-0812">Transmembrane</keyword>
<keyword evidence="6" id="KW-1185">Reference proteome</keyword>
<dbReference type="EC" id="3.1.4.52" evidence="5"/>
<dbReference type="CDD" id="cd01948">
    <property type="entry name" value="EAL"/>
    <property type="match status" value="1"/>
</dbReference>
<gene>
    <name evidence="5" type="primary">gmr_5</name>
    <name evidence="5" type="ORF">Mame_04049</name>
</gene>
<dbReference type="KEGG" id="mmed:Mame_04049"/>
<evidence type="ECO:0000256" key="1">
    <source>
        <dbReference type="SAM" id="Phobius"/>
    </source>
</evidence>
<dbReference type="InterPro" id="IPR035919">
    <property type="entry name" value="EAL_sf"/>
</dbReference>
<keyword evidence="5" id="KW-0378">Hydrolase</keyword>
<feature type="domain" description="EAL" evidence="3">
    <location>
        <begin position="487"/>
        <end position="745"/>
    </location>
</feature>
<keyword evidence="1" id="KW-0472">Membrane</keyword>
<dbReference type="InterPro" id="IPR043128">
    <property type="entry name" value="Rev_trsase/Diguanyl_cyclase"/>
</dbReference>
<dbReference type="InterPro" id="IPR001633">
    <property type="entry name" value="EAL_dom"/>
</dbReference>
<dbReference type="Proteomes" id="UP000191135">
    <property type="component" value="Chromosome"/>
</dbReference>
<dbReference type="NCBIfam" id="TIGR00254">
    <property type="entry name" value="GGDEF"/>
    <property type="match status" value="1"/>
</dbReference>
<dbReference type="Gene3D" id="3.20.20.450">
    <property type="entry name" value="EAL domain"/>
    <property type="match status" value="1"/>
</dbReference>
<dbReference type="EMBL" id="CP020330">
    <property type="protein sequence ID" value="AQZ53349.1"/>
    <property type="molecule type" value="Genomic_DNA"/>
</dbReference>
<dbReference type="InterPro" id="IPR035965">
    <property type="entry name" value="PAS-like_dom_sf"/>
</dbReference>
<dbReference type="RefSeq" id="WP_018066743.1">
    <property type="nucleotide sequence ID" value="NZ_AQWH01000027.1"/>
</dbReference>
<keyword evidence="1" id="KW-1133">Transmembrane helix</keyword>
<organism evidence="5 6">
    <name type="scientific">Martelella mediterranea DSM 17316</name>
    <dbReference type="NCBI Taxonomy" id="1122214"/>
    <lineage>
        <taxon>Bacteria</taxon>
        <taxon>Pseudomonadati</taxon>
        <taxon>Pseudomonadota</taxon>
        <taxon>Alphaproteobacteria</taxon>
        <taxon>Hyphomicrobiales</taxon>
        <taxon>Aurantimonadaceae</taxon>
        <taxon>Martelella</taxon>
    </lineage>
</organism>
<dbReference type="PROSITE" id="PS50112">
    <property type="entry name" value="PAS"/>
    <property type="match status" value="1"/>
</dbReference>
<dbReference type="PANTHER" id="PTHR33121">
    <property type="entry name" value="CYCLIC DI-GMP PHOSPHODIESTERASE PDEF"/>
    <property type="match status" value="1"/>
</dbReference>
<dbReference type="Pfam" id="PF00563">
    <property type="entry name" value="EAL"/>
    <property type="match status" value="1"/>
</dbReference>
<proteinExistence type="predicted"/>
<dbReference type="eggNOG" id="COG5001">
    <property type="taxonomic scope" value="Bacteria"/>
</dbReference>
<dbReference type="SMART" id="SM00267">
    <property type="entry name" value="GGDEF"/>
    <property type="match status" value="1"/>
</dbReference>
<evidence type="ECO:0000259" key="2">
    <source>
        <dbReference type="PROSITE" id="PS50112"/>
    </source>
</evidence>
<accession>A0A1U9Z6I5</accession>
<evidence type="ECO:0000259" key="3">
    <source>
        <dbReference type="PROSITE" id="PS50883"/>
    </source>
</evidence>
<dbReference type="InterPro" id="IPR050706">
    <property type="entry name" value="Cyclic-di-GMP_PDE-like"/>
</dbReference>
<evidence type="ECO:0000313" key="5">
    <source>
        <dbReference type="EMBL" id="AQZ53349.1"/>
    </source>
</evidence>
<dbReference type="Gene3D" id="3.30.450.20">
    <property type="entry name" value="PAS domain"/>
    <property type="match status" value="1"/>
</dbReference>
<dbReference type="InterPro" id="IPR029787">
    <property type="entry name" value="Nucleotide_cyclase"/>
</dbReference>
<evidence type="ECO:0000259" key="4">
    <source>
        <dbReference type="PROSITE" id="PS50887"/>
    </source>
</evidence>
<dbReference type="CDD" id="cd01949">
    <property type="entry name" value="GGDEF"/>
    <property type="match status" value="1"/>
</dbReference>
<dbReference type="OrthoDB" id="9814202at2"/>
<feature type="domain" description="GGDEF" evidence="4">
    <location>
        <begin position="345"/>
        <end position="478"/>
    </location>
</feature>
<dbReference type="SUPFAM" id="SSF55785">
    <property type="entry name" value="PYP-like sensor domain (PAS domain)"/>
    <property type="match status" value="1"/>
</dbReference>
<feature type="transmembrane region" description="Helical" evidence="1">
    <location>
        <begin position="129"/>
        <end position="147"/>
    </location>
</feature>
<dbReference type="Pfam" id="PF00990">
    <property type="entry name" value="GGDEF"/>
    <property type="match status" value="1"/>
</dbReference>
<dbReference type="Gene3D" id="3.30.70.270">
    <property type="match status" value="1"/>
</dbReference>
<dbReference type="PROSITE" id="PS50887">
    <property type="entry name" value="GGDEF"/>
    <property type="match status" value="1"/>
</dbReference>
<feature type="domain" description="PAS" evidence="2">
    <location>
        <begin position="193"/>
        <end position="263"/>
    </location>
</feature>
<dbReference type="SUPFAM" id="SSF141868">
    <property type="entry name" value="EAL domain-like"/>
    <property type="match status" value="1"/>
</dbReference>
<evidence type="ECO:0000313" key="6">
    <source>
        <dbReference type="Proteomes" id="UP000191135"/>
    </source>
</evidence>